<protein>
    <submittedName>
        <fullName evidence="2">PMD domain-containing protein</fullName>
    </submittedName>
</protein>
<organism evidence="2 3">
    <name type="scientific">Cephalotus follicularis</name>
    <name type="common">Albany pitcher plant</name>
    <dbReference type="NCBI Taxonomy" id="3775"/>
    <lineage>
        <taxon>Eukaryota</taxon>
        <taxon>Viridiplantae</taxon>
        <taxon>Streptophyta</taxon>
        <taxon>Embryophyta</taxon>
        <taxon>Tracheophyta</taxon>
        <taxon>Spermatophyta</taxon>
        <taxon>Magnoliopsida</taxon>
        <taxon>eudicotyledons</taxon>
        <taxon>Gunneridae</taxon>
        <taxon>Pentapetalae</taxon>
        <taxon>rosids</taxon>
        <taxon>fabids</taxon>
        <taxon>Oxalidales</taxon>
        <taxon>Cephalotaceae</taxon>
        <taxon>Cephalotus</taxon>
    </lineage>
</organism>
<sequence length="102" mass="11991">MRLSKYIFPGNPQDGVSQWVFPLALKLAKGMSFDLAYAFLGRLYEHLDLYKEAMECSKGRYVHISFINTTFLQIFIWEWFPSLAKSMVRSDGEEPSFRALRW</sequence>
<dbReference type="Proteomes" id="UP000187406">
    <property type="component" value="Unassembled WGS sequence"/>
</dbReference>
<proteinExistence type="predicted"/>
<keyword evidence="3" id="KW-1185">Reference proteome</keyword>
<dbReference type="OrthoDB" id="1572276at2759"/>
<dbReference type="InParanoid" id="A0A1Q3D043"/>
<comment type="caution">
    <text evidence="2">The sequence shown here is derived from an EMBL/GenBank/DDBJ whole genome shotgun (WGS) entry which is preliminary data.</text>
</comment>
<evidence type="ECO:0000259" key="1">
    <source>
        <dbReference type="Pfam" id="PF10536"/>
    </source>
</evidence>
<evidence type="ECO:0000313" key="2">
    <source>
        <dbReference type="EMBL" id="GAV85785.1"/>
    </source>
</evidence>
<gene>
    <name evidence="2" type="ORF">CFOL_v3_29219</name>
</gene>
<reference evidence="3" key="1">
    <citation type="submission" date="2016-04" db="EMBL/GenBank/DDBJ databases">
        <title>Cephalotus genome sequencing.</title>
        <authorList>
            <person name="Fukushima K."/>
            <person name="Hasebe M."/>
            <person name="Fang X."/>
        </authorList>
    </citation>
    <scope>NUCLEOTIDE SEQUENCE [LARGE SCALE GENOMIC DNA]</scope>
    <source>
        <strain evidence="3">cv. St1</strain>
    </source>
</reference>
<dbReference type="EMBL" id="BDDD01003684">
    <property type="protein sequence ID" value="GAV85785.1"/>
    <property type="molecule type" value="Genomic_DNA"/>
</dbReference>
<dbReference type="Pfam" id="PF10536">
    <property type="entry name" value="PMD"/>
    <property type="match status" value="1"/>
</dbReference>
<name>A0A1Q3D043_CEPFO</name>
<evidence type="ECO:0000313" key="3">
    <source>
        <dbReference type="Proteomes" id="UP000187406"/>
    </source>
</evidence>
<dbReference type="InterPro" id="IPR019557">
    <property type="entry name" value="AminoTfrase-like_pln_mobile"/>
</dbReference>
<feature type="domain" description="Aminotransferase-like plant mobile" evidence="1">
    <location>
        <begin position="3"/>
        <end position="102"/>
    </location>
</feature>
<accession>A0A1Q3D043</accession>
<dbReference type="AlphaFoldDB" id="A0A1Q3D043"/>